<name>A0AAV9NDN0_9EURO</name>
<keyword evidence="4" id="KW-1185">Reference proteome</keyword>
<dbReference type="EMBL" id="JAVRRD010000014">
    <property type="protein sequence ID" value="KAK5052083.1"/>
    <property type="molecule type" value="Genomic_DNA"/>
</dbReference>
<dbReference type="AlphaFoldDB" id="A0AAV9NDN0"/>
<feature type="region of interest" description="Disordered" evidence="2">
    <location>
        <begin position="420"/>
        <end position="457"/>
    </location>
</feature>
<feature type="coiled-coil region" evidence="1">
    <location>
        <begin position="388"/>
        <end position="415"/>
    </location>
</feature>
<comment type="caution">
    <text evidence="3">The sequence shown here is derived from an EMBL/GenBank/DDBJ whole genome shotgun (WGS) entry which is preliminary data.</text>
</comment>
<proteinExistence type="predicted"/>
<accession>A0AAV9NDN0</accession>
<keyword evidence="1" id="KW-0175">Coiled coil</keyword>
<sequence>MAPSLREFGRKTSSLFFRDDNRSSKQPSRFTILPGIDDEESESDEAGPSGMNNPEQETPRPAATFSILRYINTNFTPGSSIADLDPEEAEAINRCDIHTQIIREVDNMATQPISSSLISMNARHANEPIHEHTDNSPSGGTSSAAFRKHQSGKAVSPSYHRHQAKSSVPEGLEKDFYQSLRQQQNVSKSSEGVENVTMRSVRERLASMSSIASTTESEREDRLRGKLVRTGSMNWQVTGVERTDTTGEATQEINHTPTGLTIQARVESHHPSANRPWDDFSESEFAGDSQREVVQVAPGQWELASRRNINPTYQLRQDYRPMHPNQMLPEQLYPETSVFAGDNPTRNARADPYTNPLWRPQYEHPVIQNLNAAVQHASTDIHALWKENQVLTRQAAEDAQRIEELQRQIARLTAMMQTTGLGHAVPERREQREGSNIGESETGTRNQADDEVTSEST</sequence>
<dbReference type="RefSeq" id="XP_064706097.1">
    <property type="nucleotide sequence ID" value="XM_064846487.1"/>
</dbReference>
<organism evidence="3 4">
    <name type="scientific">Exophiala bonariae</name>
    <dbReference type="NCBI Taxonomy" id="1690606"/>
    <lineage>
        <taxon>Eukaryota</taxon>
        <taxon>Fungi</taxon>
        <taxon>Dikarya</taxon>
        <taxon>Ascomycota</taxon>
        <taxon>Pezizomycotina</taxon>
        <taxon>Eurotiomycetes</taxon>
        <taxon>Chaetothyriomycetidae</taxon>
        <taxon>Chaetothyriales</taxon>
        <taxon>Herpotrichiellaceae</taxon>
        <taxon>Exophiala</taxon>
    </lineage>
</organism>
<reference evidence="3 4" key="1">
    <citation type="submission" date="2023-08" db="EMBL/GenBank/DDBJ databases">
        <title>Black Yeasts Isolated from many extreme environments.</title>
        <authorList>
            <person name="Coleine C."/>
            <person name="Stajich J.E."/>
            <person name="Selbmann L."/>
        </authorList>
    </citation>
    <scope>NUCLEOTIDE SEQUENCE [LARGE SCALE GENOMIC DNA]</scope>
    <source>
        <strain evidence="3 4">CCFEE 5792</strain>
    </source>
</reference>
<feature type="region of interest" description="Disordered" evidence="2">
    <location>
        <begin position="128"/>
        <end position="200"/>
    </location>
</feature>
<dbReference type="Proteomes" id="UP001358417">
    <property type="component" value="Unassembled WGS sequence"/>
</dbReference>
<evidence type="ECO:0000256" key="2">
    <source>
        <dbReference type="SAM" id="MobiDB-lite"/>
    </source>
</evidence>
<feature type="compositionally biased region" description="Polar residues" evidence="2">
    <location>
        <begin position="437"/>
        <end position="446"/>
    </location>
</feature>
<feature type="compositionally biased region" description="Polar residues" evidence="2">
    <location>
        <begin position="135"/>
        <end position="144"/>
    </location>
</feature>
<evidence type="ECO:0000313" key="4">
    <source>
        <dbReference type="Proteomes" id="UP001358417"/>
    </source>
</evidence>
<feature type="compositionally biased region" description="Acidic residues" evidence="2">
    <location>
        <begin position="36"/>
        <end position="45"/>
    </location>
</feature>
<evidence type="ECO:0000313" key="3">
    <source>
        <dbReference type="EMBL" id="KAK5052083.1"/>
    </source>
</evidence>
<feature type="compositionally biased region" description="Polar residues" evidence="2">
    <location>
        <begin position="179"/>
        <end position="192"/>
    </location>
</feature>
<feature type="region of interest" description="Disordered" evidence="2">
    <location>
        <begin position="1"/>
        <end position="59"/>
    </location>
</feature>
<dbReference type="GeneID" id="89971086"/>
<protein>
    <submittedName>
        <fullName evidence="3">Uncharacterized protein</fullName>
    </submittedName>
</protein>
<evidence type="ECO:0000256" key="1">
    <source>
        <dbReference type="SAM" id="Coils"/>
    </source>
</evidence>
<gene>
    <name evidence="3" type="ORF">LTR84_002887</name>
</gene>